<evidence type="ECO:0000313" key="3">
    <source>
        <dbReference type="EMBL" id="KAG6387570.1"/>
    </source>
</evidence>
<proteinExistence type="predicted"/>
<evidence type="ECO:0000256" key="1">
    <source>
        <dbReference type="SAM" id="MobiDB-lite"/>
    </source>
</evidence>
<reference evidence="3" key="1">
    <citation type="submission" date="2018-01" db="EMBL/GenBank/DDBJ databases">
        <authorList>
            <person name="Mao J.F."/>
        </authorList>
    </citation>
    <scope>NUCLEOTIDE SEQUENCE</scope>
    <source>
        <strain evidence="3">Huo1</strain>
        <tissue evidence="3">Leaf</tissue>
    </source>
</reference>
<feature type="domain" description="USP" evidence="2">
    <location>
        <begin position="343"/>
        <end position="663"/>
    </location>
</feature>
<dbReference type="InterPro" id="IPR050164">
    <property type="entry name" value="Peptidase_C19"/>
</dbReference>
<reference evidence="3" key="2">
    <citation type="submission" date="2020-08" db="EMBL/GenBank/DDBJ databases">
        <title>Plant Genome Project.</title>
        <authorList>
            <person name="Zhang R.-G."/>
        </authorList>
    </citation>
    <scope>NUCLEOTIDE SEQUENCE</scope>
    <source>
        <strain evidence="3">Huo1</strain>
        <tissue evidence="3">Leaf</tissue>
    </source>
</reference>
<dbReference type="InterPro" id="IPR028889">
    <property type="entry name" value="USP"/>
</dbReference>
<dbReference type="GO" id="GO:0004843">
    <property type="term" value="F:cysteine-type deubiquitinase activity"/>
    <property type="evidence" value="ECO:0007669"/>
    <property type="project" value="InterPro"/>
</dbReference>
<feature type="region of interest" description="Disordered" evidence="1">
    <location>
        <begin position="37"/>
        <end position="57"/>
    </location>
</feature>
<dbReference type="EMBL" id="PNBA02000021">
    <property type="protein sequence ID" value="KAG6387570.1"/>
    <property type="molecule type" value="Genomic_DNA"/>
</dbReference>
<dbReference type="PANTHER" id="PTHR24006">
    <property type="entry name" value="UBIQUITIN CARBOXYL-TERMINAL HYDROLASE"/>
    <property type="match status" value="1"/>
</dbReference>
<feature type="compositionally biased region" description="Low complexity" evidence="1">
    <location>
        <begin position="79"/>
        <end position="90"/>
    </location>
</feature>
<evidence type="ECO:0000313" key="4">
    <source>
        <dbReference type="Proteomes" id="UP000298416"/>
    </source>
</evidence>
<dbReference type="Proteomes" id="UP000298416">
    <property type="component" value="Unassembled WGS sequence"/>
</dbReference>
<dbReference type="GO" id="GO:0005634">
    <property type="term" value="C:nucleus"/>
    <property type="evidence" value="ECO:0007669"/>
    <property type="project" value="TreeGrafter"/>
</dbReference>
<feature type="compositionally biased region" description="Polar residues" evidence="1">
    <location>
        <begin position="236"/>
        <end position="252"/>
    </location>
</feature>
<accession>A0A8X8W3K4</accession>
<dbReference type="GO" id="GO:0005829">
    <property type="term" value="C:cytosol"/>
    <property type="evidence" value="ECO:0007669"/>
    <property type="project" value="TreeGrafter"/>
</dbReference>
<sequence>MLGNLSGLPFCHGDDISSGKCQIIHWRQGHKDECRPASSLHASKESASAVETASQDQLEINCNNESEICSDPNEHLDDSGSSSSSLPCFSSSTEHSETTFDASSIETFESVTPVGTDKVSSGGTDYHMPLCTSDSDEADVTSTPPLNPTVEAVNNNIGVIKIKKSQATNPDDGFHTSSTEDNRTCSEAAVPKKSAGTAQLRRSSNCQQVPTVDIRNSPCLKSSSTASLEDFRGSGAQLSRSTETRSLSFRSSENGHRMPLKTGSANCLLSEIKDAQTSAQPTGKTVKEPVQKFVEHFSVSKQSKSCTFDIRKDSAANDDHKIIFPPKLFFQLYSCDGIELHPVGLLNCGNRSCAVFLSSLISNSLQSPHPLYSPGNLLSQYLYLGSRNREWCLVCEFEHLIRKGQEMKSPLNPVGILSQIQRIGSHLSHGREEDAHDFLRNVIDTMQSIWLEEAHVSGPVAENSTLLGLTFGGYLRSKIKCMKCLGRSEQYDRILDLIVEIAGDINTLEQALAQFTKSETLAGHDKYKCNRNCILLLMRISRCMSYVKAKKKLTVNQAPNVLTIVLKRFRSGTLGKLNKLVRFPEVLNLAPYMSGKSDKHPIYQLYAVVVHLNMVNASYGGHYISYVKNFRGEWFKIDDSKVSHVNPETVLSAEAYILFYARRSPRGPSLLTNNSMQSDGKSRRNMEAISSSKRKNSKTKLRCERVESVMPHQGSERHLYKMHSSKDWGLACENPILDSPSDCSSIFSVSDVGSHSTDSTKDSNAEDISGYIFAGMQSSRGSSIQFLRKRFCLIAAMPFTSTCIETWLLLNSAYPVCRSLIGFENSADNPLFSTCDLDHQWSSLSCPIGPSRSSPAGLAWTLSVRLGKFRSDNGVDSEIQAQNEVTSNMLGDAILWVLYNMLLVTPTFKWQWCCLVAVVLQLATRAKARFGSDNVEADEKKIGVRSRGDSFSVSKIWLWSKKGKFTTTSVANENIVVTDLV</sequence>
<name>A0A8X8W3K4_SALSN</name>
<dbReference type="GO" id="GO:0016579">
    <property type="term" value="P:protein deubiquitination"/>
    <property type="evidence" value="ECO:0007669"/>
    <property type="project" value="InterPro"/>
</dbReference>
<gene>
    <name evidence="3" type="ORF">SASPL_152762</name>
</gene>
<feature type="region of interest" description="Disordered" evidence="1">
    <location>
        <begin position="217"/>
        <end position="255"/>
    </location>
</feature>
<dbReference type="InterPro" id="IPR038765">
    <property type="entry name" value="Papain-like_cys_pep_sf"/>
</dbReference>
<feature type="region of interest" description="Disordered" evidence="1">
    <location>
        <begin position="669"/>
        <end position="702"/>
    </location>
</feature>
<dbReference type="PANTHER" id="PTHR24006:SF690">
    <property type="entry name" value="UBIQUITIN CARBOXYL-TERMINAL HYDROLASE 17"/>
    <property type="match status" value="1"/>
</dbReference>
<protein>
    <recommendedName>
        <fullName evidence="2">USP domain-containing protein</fullName>
    </recommendedName>
</protein>
<dbReference type="InterPro" id="IPR001394">
    <property type="entry name" value="Peptidase_C19_UCH"/>
</dbReference>
<feature type="region of interest" description="Disordered" evidence="1">
    <location>
        <begin position="69"/>
        <end position="90"/>
    </location>
</feature>
<dbReference type="Pfam" id="PF00443">
    <property type="entry name" value="UCH"/>
    <property type="match status" value="1"/>
</dbReference>
<comment type="caution">
    <text evidence="3">The sequence shown here is derived from an EMBL/GenBank/DDBJ whole genome shotgun (WGS) entry which is preliminary data.</text>
</comment>
<keyword evidence="4" id="KW-1185">Reference proteome</keyword>
<feature type="compositionally biased region" description="Polar residues" evidence="1">
    <location>
        <begin position="45"/>
        <end position="57"/>
    </location>
</feature>
<dbReference type="PROSITE" id="PS50235">
    <property type="entry name" value="USP_3"/>
    <property type="match status" value="1"/>
</dbReference>
<dbReference type="AlphaFoldDB" id="A0A8X8W3K4"/>
<dbReference type="SUPFAM" id="SSF54001">
    <property type="entry name" value="Cysteine proteinases"/>
    <property type="match status" value="1"/>
</dbReference>
<organism evidence="3">
    <name type="scientific">Salvia splendens</name>
    <name type="common">Scarlet sage</name>
    <dbReference type="NCBI Taxonomy" id="180675"/>
    <lineage>
        <taxon>Eukaryota</taxon>
        <taxon>Viridiplantae</taxon>
        <taxon>Streptophyta</taxon>
        <taxon>Embryophyta</taxon>
        <taxon>Tracheophyta</taxon>
        <taxon>Spermatophyta</taxon>
        <taxon>Magnoliopsida</taxon>
        <taxon>eudicotyledons</taxon>
        <taxon>Gunneridae</taxon>
        <taxon>Pentapetalae</taxon>
        <taxon>asterids</taxon>
        <taxon>lamiids</taxon>
        <taxon>Lamiales</taxon>
        <taxon>Lamiaceae</taxon>
        <taxon>Nepetoideae</taxon>
        <taxon>Mentheae</taxon>
        <taxon>Salviinae</taxon>
        <taxon>Salvia</taxon>
        <taxon>Salvia subgen. Calosphace</taxon>
        <taxon>core Calosphace</taxon>
    </lineage>
</organism>
<dbReference type="Gene3D" id="3.90.70.10">
    <property type="entry name" value="Cysteine proteinases"/>
    <property type="match status" value="1"/>
</dbReference>
<feature type="compositionally biased region" description="Polar residues" evidence="1">
    <location>
        <begin position="670"/>
        <end position="679"/>
    </location>
</feature>
<evidence type="ECO:0000259" key="2">
    <source>
        <dbReference type="PROSITE" id="PS50235"/>
    </source>
</evidence>